<gene>
    <name evidence="6" type="ORF">QO010_004331</name>
</gene>
<keyword evidence="2" id="KW-0238">DNA-binding</keyword>
<dbReference type="InterPro" id="IPR011991">
    <property type="entry name" value="ArsR-like_HTH"/>
</dbReference>
<dbReference type="Proteomes" id="UP001228905">
    <property type="component" value="Unassembled WGS sequence"/>
</dbReference>
<sequence>MSALDDTDRRLLRILQADGRITNQELARQANLSPAACFDRIKRLRDRGVIVGYAALLDPDKVGLPLLIFVEVLLERTTGEVFEQFAATVRRTPEILECHMVAGGFDYLIKARVADMDAYRRFLGDILVRMPGVRETRTYAVLEEVKHSVQLAL</sequence>
<dbReference type="InterPro" id="IPR036388">
    <property type="entry name" value="WH-like_DNA-bd_sf"/>
</dbReference>
<keyword evidence="4" id="KW-0804">Transcription</keyword>
<dbReference type="Pfam" id="PF13412">
    <property type="entry name" value="HTH_24"/>
    <property type="match status" value="1"/>
</dbReference>
<dbReference type="SUPFAM" id="SSF54909">
    <property type="entry name" value="Dimeric alpha+beta barrel"/>
    <property type="match status" value="1"/>
</dbReference>
<keyword evidence="1" id="KW-0805">Transcription regulation</keyword>
<comment type="caution">
    <text evidence="6">The sequence shown here is derived from an EMBL/GenBank/DDBJ whole genome shotgun (WGS) entry which is preliminary data.</text>
</comment>
<evidence type="ECO:0000313" key="7">
    <source>
        <dbReference type="Proteomes" id="UP001228905"/>
    </source>
</evidence>
<dbReference type="Pfam" id="PF01037">
    <property type="entry name" value="AsnC_trans_reg"/>
    <property type="match status" value="1"/>
</dbReference>
<evidence type="ECO:0000256" key="3">
    <source>
        <dbReference type="ARBA" id="ARBA00023159"/>
    </source>
</evidence>
<organism evidence="6 7">
    <name type="scientific">Caulobacter ginsengisoli</name>
    <dbReference type="NCBI Taxonomy" id="400775"/>
    <lineage>
        <taxon>Bacteria</taxon>
        <taxon>Pseudomonadati</taxon>
        <taxon>Pseudomonadota</taxon>
        <taxon>Alphaproteobacteria</taxon>
        <taxon>Caulobacterales</taxon>
        <taxon>Caulobacteraceae</taxon>
        <taxon>Caulobacter</taxon>
    </lineage>
</organism>
<dbReference type="SMART" id="SM00344">
    <property type="entry name" value="HTH_ASNC"/>
    <property type="match status" value="1"/>
</dbReference>
<keyword evidence="3" id="KW-0010">Activator</keyword>
<evidence type="ECO:0000256" key="1">
    <source>
        <dbReference type="ARBA" id="ARBA00023015"/>
    </source>
</evidence>
<protein>
    <submittedName>
        <fullName evidence="6">Lrp/AsnC family leucine-responsive transcriptional regulator</fullName>
    </submittedName>
</protein>
<reference evidence="6 7" key="1">
    <citation type="submission" date="2023-07" db="EMBL/GenBank/DDBJ databases">
        <title>Genomic Encyclopedia of Type Strains, Phase IV (KMG-IV): sequencing the most valuable type-strain genomes for metagenomic binning, comparative biology and taxonomic classification.</title>
        <authorList>
            <person name="Goeker M."/>
        </authorList>
    </citation>
    <scope>NUCLEOTIDE SEQUENCE [LARGE SCALE GENOMIC DNA]</scope>
    <source>
        <strain evidence="6 7">DSM 18695</strain>
    </source>
</reference>
<dbReference type="PROSITE" id="PS50956">
    <property type="entry name" value="HTH_ASNC_2"/>
    <property type="match status" value="1"/>
</dbReference>
<evidence type="ECO:0000256" key="2">
    <source>
        <dbReference type="ARBA" id="ARBA00023125"/>
    </source>
</evidence>
<dbReference type="PRINTS" id="PR00033">
    <property type="entry name" value="HTHASNC"/>
</dbReference>
<dbReference type="InterPro" id="IPR036390">
    <property type="entry name" value="WH_DNA-bd_sf"/>
</dbReference>
<dbReference type="InterPro" id="IPR019887">
    <property type="entry name" value="Tscrpt_reg_AsnC/Lrp_C"/>
</dbReference>
<accession>A0ABU0IWZ8</accession>
<dbReference type="EMBL" id="JAUSVS010000012">
    <property type="protein sequence ID" value="MDQ0466536.1"/>
    <property type="molecule type" value="Genomic_DNA"/>
</dbReference>
<dbReference type="CDD" id="cd00090">
    <property type="entry name" value="HTH_ARSR"/>
    <property type="match status" value="1"/>
</dbReference>
<dbReference type="PANTHER" id="PTHR30154:SF0">
    <property type="entry name" value="LEUCINE-RESPONSIVE REGULATORY PROTEIN"/>
    <property type="match status" value="1"/>
</dbReference>
<dbReference type="PANTHER" id="PTHR30154">
    <property type="entry name" value="LEUCINE-RESPONSIVE REGULATORY PROTEIN"/>
    <property type="match status" value="1"/>
</dbReference>
<proteinExistence type="predicted"/>
<dbReference type="InterPro" id="IPR019888">
    <property type="entry name" value="Tscrpt_reg_AsnC-like"/>
</dbReference>
<evidence type="ECO:0000259" key="5">
    <source>
        <dbReference type="PROSITE" id="PS50956"/>
    </source>
</evidence>
<keyword evidence="7" id="KW-1185">Reference proteome</keyword>
<dbReference type="RefSeq" id="WP_307352646.1">
    <property type="nucleotide sequence ID" value="NZ_JAUSVS010000012.1"/>
</dbReference>
<evidence type="ECO:0000313" key="6">
    <source>
        <dbReference type="EMBL" id="MDQ0466536.1"/>
    </source>
</evidence>
<name>A0ABU0IWZ8_9CAUL</name>
<evidence type="ECO:0000256" key="4">
    <source>
        <dbReference type="ARBA" id="ARBA00023163"/>
    </source>
</evidence>
<dbReference type="InterPro" id="IPR011008">
    <property type="entry name" value="Dimeric_a/b-barrel"/>
</dbReference>
<dbReference type="Gene3D" id="3.30.70.920">
    <property type="match status" value="1"/>
</dbReference>
<feature type="domain" description="HTH asnC-type" evidence="5">
    <location>
        <begin position="4"/>
        <end position="65"/>
    </location>
</feature>
<dbReference type="InterPro" id="IPR000485">
    <property type="entry name" value="AsnC-type_HTH_dom"/>
</dbReference>
<dbReference type="SUPFAM" id="SSF46785">
    <property type="entry name" value="Winged helix' DNA-binding domain"/>
    <property type="match status" value="1"/>
</dbReference>
<dbReference type="Gene3D" id="1.10.10.10">
    <property type="entry name" value="Winged helix-like DNA-binding domain superfamily/Winged helix DNA-binding domain"/>
    <property type="match status" value="1"/>
</dbReference>